<dbReference type="InterPro" id="IPR056179">
    <property type="entry name" value="DHQS_C"/>
</dbReference>
<evidence type="ECO:0000256" key="11">
    <source>
        <dbReference type="ARBA" id="ARBA00022723"/>
    </source>
</evidence>
<evidence type="ECO:0000256" key="15">
    <source>
        <dbReference type="ARBA" id="ARBA00023141"/>
    </source>
</evidence>
<dbReference type="Pfam" id="PF01761">
    <property type="entry name" value="DHQ_synthase"/>
    <property type="match status" value="1"/>
</dbReference>
<evidence type="ECO:0000256" key="2">
    <source>
        <dbReference type="ARBA" id="ARBA00001911"/>
    </source>
</evidence>
<dbReference type="InterPro" id="IPR030960">
    <property type="entry name" value="DHQS/DOIS_N"/>
</dbReference>
<evidence type="ECO:0000256" key="3">
    <source>
        <dbReference type="ARBA" id="ARBA00003485"/>
    </source>
</evidence>
<feature type="binding site" evidence="18">
    <location>
        <position position="192"/>
    </location>
    <ligand>
        <name>Zn(2+)</name>
        <dbReference type="ChEBI" id="CHEBI:29105"/>
    </ligand>
</feature>
<feature type="binding site" evidence="18">
    <location>
        <position position="273"/>
    </location>
    <ligand>
        <name>Zn(2+)</name>
        <dbReference type="ChEBI" id="CHEBI:29105"/>
    </ligand>
</feature>
<keyword evidence="12 18" id="KW-0547">Nucleotide-binding</keyword>
<organism evidence="21 22">
    <name type="scientific">Alienimonas chondri</name>
    <dbReference type="NCBI Taxonomy" id="2681879"/>
    <lineage>
        <taxon>Bacteria</taxon>
        <taxon>Pseudomonadati</taxon>
        <taxon>Planctomycetota</taxon>
        <taxon>Planctomycetia</taxon>
        <taxon>Planctomycetales</taxon>
        <taxon>Planctomycetaceae</taxon>
        <taxon>Alienimonas</taxon>
    </lineage>
</organism>
<dbReference type="InterPro" id="IPR016037">
    <property type="entry name" value="DHQ_synth_AroB"/>
</dbReference>
<evidence type="ECO:0000313" key="21">
    <source>
        <dbReference type="EMBL" id="NNJ27780.1"/>
    </source>
</evidence>
<keyword evidence="15 18" id="KW-0057">Aromatic amino acid biosynthesis</keyword>
<dbReference type="GO" id="GO:0003856">
    <property type="term" value="F:3-dehydroquinate synthase activity"/>
    <property type="evidence" value="ECO:0007669"/>
    <property type="project" value="UniProtKB-EC"/>
</dbReference>
<feature type="binding site" evidence="18">
    <location>
        <position position="159"/>
    </location>
    <ligand>
        <name>NAD(+)</name>
        <dbReference type="ChEBI" id="CHEBI:57540"/>
    </ligand>
</feature>
<dbReference type="InterPro" id="IPR030963">
    <property type="entry name" value="DHQ_synth_fam"/>
</dbReference>
<keyword evidence="16 18" id="KW-0456">Lyase</keyword>
<comment type="pathway">
    <text evidence="5 18">Metabolic intermediate biosynthesis; chorismate biosynthesis; chorismate from D-erythrose 4-phosphate and phosphoenolpyruvate: step 2/7.</text>
</comment>
<evidence type="ECO:0000256" key="18">
    <source>
        <dbReference type="HAMAP-Rule" id="MF_00110"/>
    </source>
</evidence>
<accession>A0ABX1VIV8</accession>
<comment type="caution">
    <text evidence="21">The sequence shown here is derived from an EMBL/GenBank/DDBJ whole genome shotgun (WGS) entry which is preliminary data.</text>
</comment>
<feature type="binding site" evidence="18">
    <location>
        <position position="256"/>
    </location>
    <ligand>
        <name>Zn(2+)</name>
        <dbReference type="ChEBI" id="CHEBI:29105"/>
    </ligand>
</feature>
<comment type="catalytic activity">
    <reaction evidence="1 18">
        <text>7-phospho-2-dehydro-3-deoxy-D-arabino-heptonate = 3-dehydroquinate + phosphate</text>
        <dbReference type="Rhea" id="RHEA:21968"/>
        <dbReference type="ChEBI" id="CHEBI:32364"/>
        <dbReference type="ChEBI" id="CHEBI:43474"/>
        <dbReference type="ChEBI" id="CHEBI:58394"/>
        <dbReference type="EC" id="4.2.3.4"/>
    </reaction>
</comment>
<evidence type="ECO:0000256" key="16">
    <source>
        <dbReference type="ARBA" id="ARBA00023239"/>
    </source>
</evidence>
<comment type="similarity">
    <text evidence="6 18">Belongs to the sugar phosphate cyclases superfamily. Dehydroquinate synthase family.</text>
</comment>
<comment type="function">
    <text evidence="3 18">Catalyzes the conversion of 3-deoxy-D-arabino-heptulosonate 7-phosphate (DAHP) to dehydroquinate (DHQ).</text>
</comment>
<dbReference type="PANTHER" id="PTHR43622">
    <property type="entry name" value="3-DEHYDROQUINATE SYNTHASE"/>
    <property type="match status" value="1"/>
</dbReference>
<comment type="cofactor">
    <cofactor evidence="2 18">
        <name>NAD(+)</name>
        <dbReference type="ChEBI" id="CHEBI:57540"/>
    </cofactor>
</comment>
<dbReference type="CDD" id="cd08195">
    <property type="entry name" value="DHQS"/>
    <property type="match status" value="1"/>
</dbReference>
<feature type="binding site" evidence="18">
    <location>
        <position position="150"/>
    </location>
    <ligand>
        <name>NAD(+)</name>
        <dbReference type="ChEBI" id="CHEBI:57540"/>
    </ligand>
</feature>
<evidence type="ECO:0000256" key="7">
    <source>
        <dbReference type="ARBA" id="ARBA00013031"/>
    </source>
</evidence>
<name>A0ABX1VIV8_9PLAN</name>
<keyword evidence="14 18" id="KW-0520">NAD</keyword>
<dbReference type="HAMAP" id="MF_00110">
    <property type="entry name" value="DHQ_synthase"/>
    <property type="match status" value="1"/>
</dbReference>
<dbReference type="Gene3D" id="3.40.50.1970">
    <property type="match status" value="1"/>
</dbReference>
<sequence length="370" mass="38649">MSIAARTVQVSPGGRPASGYDILLEPGSSAALPRFLTERLPDCRAAVVVTDEHLQTVATPMADALRGVGVTAKVHVVAAGERSKSLESMHGIFEALLDLKADRRACLVAVGGGVVGDLTGYAAASYMRGIALVQVPTSLLAMVDSSVGGKTGVNLPRGKNLVGAFHQPAGVLIDPDVLATLPDREYHGGLAEVVKYGVISDAEFFAWLEKHAEAILAREAGVLVPLIARCCELKAAVVAADEFETTGVRATLNYGHTFAHAFENLAGYGVLSHGEAVSVGMTCAARLAVARGMIEQAVFDRQTALLQRFQLPIELPAAVDASADAVLAAMRSDKKNVAGALRLVLPVRLGEVRIFADVPEEQVAAALVAS</sequence>
<keyword evidence="10 18" id="KW-0028">Amino-acid biosynthesis</keyword>
<dbReference type="Proteomes" id="UP000609651">
    <property type="component" value="Unassembled WGS sequence"/>
</dbReference>
<dbReference type="SUPFAM" id="SSF56796">
    <property type="entry name" value="Dehydroquinate synthase-like"/>
    <property type="match status" value="1"/>
</dbReference>
<dbReference type="PIRSF" id="PIRSF001455">
    <property type="entry name" value="DHQ_synth"/>
    <property type="match status" value="1"/>
</dbReference>
<dbReference type="NCBIfam" id="TIGR01357">
    <property type="entry name" value="aroB"/>
    <property type="match status" value="1"/>
</dbReference>
<keyword evidence="11 18" id="KW-0479">Metal-binding</keyword>
<evidence type="ECO:0000259" key="19">
    <source>
        <dbReference type="Pfam" id="PF01761"/>
    </source>
</evidence>
<evidence type="ECO:0000256" key="14">
    <source>
        <dbReference type="ARBA" id="ARBA00023027"/>
    </source>
</evidence>
<dbReference type="PANTHER" id="PTHR43622:SF7">
    <property type="entry name" value="3-DEHYDROQUINATE SYNTHASE, CHLOROPLASTIC"/>
    <property type="match status" value="1"/>
</dbReference>
<feature type="domain" description="3-dehydroquinate synthase N-terminal" evidence="19">
    <location>
        <begin position="76"/>
        <end position="186"/>
    </location>
</feature>
<dbReference type="RefSeq" id="WP_206678813.1">
    <property type="nucleotide sequence ID" value="NZ_WTPX01000204.1"/>
</dbReference>
<dbReference type="Pfam" id="PF24621">
    <property type="entry name" value="DHQS_C"/>
    <property type="match status" value="1"/>
</dbReference>
<evidence type="ECO:0000256" key="17">
    <source>
        <dbReference type="ARBA" id="ARBA00023285"/>
    </source>
</evidence>
<evidence type="ECO:0000313" key="22">
    <source>
        <dbReference type="Proteomes" id="UP000609651"/>
    </source>
</evidence>
<evidence type="ECO:0000256" key="9">
    <source>
        <dbReference type="ARBA" id="ARBA00022490"/>
    </source>
</evidence>
<keyword evidence="22" id="KW-1185">Reference proteome</keyword>
<feature type="binding site" evidence="18">
    <location>
        <begin position="137"/>
        <end position="138"/>
    </location>
    <ligand>
        <name>NAD(+)</name>
        <dbReference type="ChEBI" id="CHEBI:57540"/>
    </ligand>
</feature>
<comment type="cofactor">
    <cofactor evidence="18">
        <name>Co(2+)</name>
        <dbReference type="ChEBI" id="CHEBI:48828"/>
    </cofactor>
    <cofactor evidence="18">
        <name>Zn(2+)</name>
        <dbReference type="ChEBI" id="CHEBI:29105"/>
    </cofactor>
    <text evidence="18">Binds 1 divalent metal cation per subunit. Can use either Co(2+) or Zn(2+).</text>
</comment>
<reference evidence="21 22" key="1">
    <citation type="journal article" date="2020" name="Syst. Appl. Microbiol.">
        <title>Alienimonas chondri sp. nov., a novel planctomycete isolated from the biofilm of the red alga Chondrus crispus.</title>
        <authorList>
            <person name="Vitorino I."/>
            <person name="Albuquerque L."/>
            <person name="Wiegand S."/>
            <person name="Kallscheuer N."/>
            <person name="da Costa M.S."/>
            <person name="Lobo-da-Cunha A."/>
            <person name="Jogler C."/>
            <person name="Lage O.M."/>
        </authorList>
    </citation>
    <scope>NUCLEOTIDE SEQUENCE [LARGE SCALE GENOMIC DNA]</scope>
    <source>
        <strain evidence="21 22">LzC2</strain>
    </source>
</reference>
<comment type="caution">
    <text evidence="18">Lacks conserved residue(s) required for the propagation of feature annotation.</text>
</comment>
<dbReference type="EMBL" id="WTPX01000204">
    <property type="protein sequence ID" value="NNJ27780.1"/>
    <property type="molecule type" value="Genomic_DNA"/>
</dbReference>
<evidence type="ECO:0000256" key="12">
    <source>
        <dbReference type="ARBA" id="ARBA00022741"/>
    </source>
</evidence>
<gene>
    <name evidence="21" type="primary">aroB_1</name>
    <name evidence="18" type="synonym">aroB</name>
    <name evidence="21" type="ORF">LzC2_38890</name>
</gene>
<evidence type="ECO:0000259" key="20">
    <source>
        <dbReference type="Pfam" id="PF24621"/>
    </source>
</evidence>
<evidence type="ECO:0000256" key="13">
    <source>
        <dbReference type="ARBA" id="ARBA00022833"/>
    </source>
</evidence>
<evidence type="ECO:0000256" key="4">
    <source>
        <dbReference type="ARBA" id="ARBA00004496"/>
    </source>
</evidence>
<proteinExistence type="inferred from homology"/>
<evidence type="ECO:0000256" key="6">
    <source>
        <dbReference type="ARBA" id="ARBA00005412"/>
    </source>
</evidence>
<feature type="binding site" evidence="18">
    <location>
        <begin position="113"/>
        <end position="117"/>
    </location>
    <ligand>
        <name>NAD(+)</name>
        <dbReference type="ChEBI" id="CHEBI:57540"/>
    </ligand>
</feature>
<dbReference type="EC" id="4.2.3.4" evidence="7 18"/>
<feature type="domain" description="3-dehydroquinate synthase C-terminal" evidence="20">
    <location>
        <begin position="189"/>
        <end position="336"/>
    </location>
</feature>
<comment type="subcellular location">
    <subcellularLocation>
        <location evidence="4 18">Cytoplasm</location>
    </subcellularLocation>
</comment>
<keyword evidence="9 18" id="KW-0963">Cytoplasm</keyword>
<evidence type="ECO:0000256" key="5">
    <source>
        <dbReference type="ARBA" id="ARBA00004661"/>
    </source>
</evidence>
<dbReference type="Gene3D" id="1.20.1090.10">
    <property type="entry name" value="Dehydroquinate synthase-like - alpha domain"/>
    <property type="match status" value="1"/>
</dbReference>
<protein>
    <recommendedName>
        <fullName evidence="8 18">3-dehydroquinate synthase</fullName>
        <shortName evidence="18">DHQS</shortName>
        <ecNumber evidence="7 18">4.2.3.4</ecNumber>
    </recommendedName>
</protein>
<dbReference type="InterPro" id="IPR050071">
    <property type="entry name" value="Dehydroquinate_synthase"/>
</dbReference>
<evidence type="ECO:0000256" key="10">
    <source>
        <dbReference type="ARBA" id="ARBA00022605"/>
    </source>
</evidence>
<evidence type="ECO:0000256" key="8">
    <source>
        <dbReference type="ARBA" id="ARBA00017684"/>
    </source>
</evidence>
<keyword evidence="17 18" id="KW-0170">Cobalt</keyword>
<evidence type="ECO:0000256" key="1">
    <source>
        <dbReference type="ARBA" id="ARBA00001393"/>
    </source>
</evidence>
<keyword evidence="13 18" id="KW-0862">Zinc</keyword>